<dbReference type="GO" id="GO:0022627">
    <property type="term" value="C:cytosolic small ribosomal subunit"/>
    <property type="evidence" value="ECO:0007669"/>
    <property type="project" value="TreeGrafter"/>
</dbReference>
<dbReference type="EMBL" id="JFZT01000039">
    <property type="protein sequence ID" value="EZQ06901.1"/>
    <property type="molecule type" value="Genomic_DNA"/>
</dbReference>
<keyword evidence="6" id="KW-1185">Reference proteome</keyword>
<comment type="function">
    <text evidence="4">May be involved in maturation of the 30S ribosomal subunit.</text>
</comment>
<proteinExistence type="inferred from homology"/>
<dbReference type="InterPro" id="IPR027548">
    <property type="entry name" value="Ribosomal_eS19_archaeal"/>
</dbReference>
<evidence type="ECO:0000256" key="2">
    <source>
        <dbReference type="ARBA" id="ARBA00022980"/>
    </source>
</evidence>
<evidence type="ECO:0000256" key="3">
    <source>
        <dbReference type="ARBA" id="ARBA00023274"/>
    </source>
</evidence>
<dbReference type="RefSeq" id="WP_048099426.1">
    <property type="nucleotide sequence ID" value="NZ_JFZT01000039.1"/>
</dbReference>
<name>A0A031LPJ0_9CREN</name>
<dbReference type="PANTHER" id="PTHR11710">
    <property type="entry name" value="40S RIBOSOMAL PROTEIN S19"/>
    <property type="match status" value="1"/>
</dbReference>
<comment type="caution">
    <text evidence="5">The sequence shown here is derived from an EMBL/GenBank/DDBJ whole genome shotgun (WGS) entry which is preliminary data.</text>
</comment>
<dbReference type="Gene3D" id="1.10.10.10">
    <property type="entry name" value="Winged helix-like DNA-binding domain superfamily/Winged helix DNA-binding domain"/>
    <property type="match status" value="1"/>
</dbReference>
<dbReference type="GO" id="GO:0003723">
    <property type="term" value="F:RNA binding"/>
    <property type="evidence" value="ECO:0007669"/>
    <property type="project" value="TreeGrafter"/>
</dbReference>
<comment type="similarity">
    <text evidence="1 4">Belongs to the eukaryotic ribosomal protein eS19 family.</text>
</comment>
<gene>
    <name evidence="4" type="primary">rps19e</name>
    <name evidence="5" type="ORF">CM19_05905</name>
</gene>
<dbReference type="GO" id="GO:0003735">
    <property type="term" value="F:structural constituent of ribosome"/>
    <property type="evidence" value="ECO:0007669"/>
    <property type="project" value="InterPro"/>
</dbReference>
<dbReference type="SMART" id="SM01413">
    <property type="entry name" value="Ribosomal_S19e"/>
    <property type="match status" value="1"/>
</dbReference>
<evidence type="ECO:0000313" key="6">
    <source>
        <dbReference type="Proteomes" id="UP000024332"/>
    </source>
</evidence>
<evidence type="ECO:0000256" key="1">
    <source>
        <dbReference type="ARBA" id="ARBA00010014"/>
    </source>
</evidence>
<dbReference type="AlphaFoldDB" id="A0A031LPJ0"/>
<accession>A0A031LPJ0</accession>
<dbReference type="OrthoDB" id="371836at2157"/>
<evidence type="ECO:0000313" key="5">
    <source>
        <dbReference type="EMBL" id="EZQ06901.1"/>
    </source>
</evidence>
<protein>
    <recommendedName>
        <fullName evidence="4">Small ribosomal subunit protein eS19</fullName>
    </recommendedName>
</protein>
<dbReference type="HAMAP" id="MF_01474">
    <property type="entry name" value="Ribosomal_eS19"/>
    <property type="match status" value="1"/>
</dbReference>
<keyword evidence="3 4" id="KW-0687">Ribonucleoprotein</keyword>
<dbReference type="InterPro" id="IPR036390">
    <property type="entry name" value="WH_DNA-bd_sf"/>
</dbReference>
<reference evidence="5 6" key="1">
    <citation type="submission" date="2014-03" db="EMBL/GenBank/DDBJ databases">
        <title>Draft genome sequence of the novel thermoacidophilic archaea Acidianus copahuensis ALE1 strain, isolated from Copahue volcanic area in Neuquen Argentina.</title>
        <authorList>
            <person name="Urbieta M.S."/>
            <person name="Rascovan N."/>
            <person name="Castro C."/>
            <person name="Revale S."/>
            <person name="Giaveno M.A."/>
            <person name="Vazquez M.P."/>
            <person name="Donati E.R."/>
        </authorList>
    </citation>
    <scope>NUCLEOTIDE SEQUENCE [LARGE SCALE GENOMIC DNA]</scope>
    <source>
        <strain evidence="5 6">ALE1</strain>
    </source>
</reference>
<dbReference type="InterPro" id="IPR001266">
    <property type="entry name" value="Ribosomal_eS19"/>
</dbReference>
<comment type="subunit">
    <text evidence="4">Part of the 30S ribosomal subunit.</text>
</comment>
<dbReference type="Pfam" id="PF01090">
    <property type="entry name" value="Ribosomal_S19e"/>
    <property type="match status" value="1"/>
</dbReference>
<keyword evidence="2 4" id="KW-0689">Ribosomal protein</keyword>
<dbReference type="PANTHER" id="PTHR11710:SF0">
    <property type="entry name" value="40S RIBOSOMAL PROTEIN S19"/>
    <property type="match status" value="1"/>
</dbReference>
<dbReference type="GO" id="GO:0006412">
    <property type="term" value="P:translation"/>
    <property type="evidence" value="ECO:0007669"/>
    <property type="project" value="UniProtKB-UniRule"/>
</dbReference>
<dbReference type="InterPro" id="IPR036388">
    <property type="entry name" value="WH-like_DNA-bd_sf"/>
</dbReference>
<dbReference type="GO" id="GO:0000028">
    <property type="term" value="P:ribosomal small subunit assembly"/>
    <property type="evidence" value="ECO:0007669"/>
    <property type="project" value="TreeGrafter"/>
</dbReference>
<dbReference type="NCBIfam" id="NF006811">
    <property type="entry name" value="PRK09333.1"/>
    <property type="match status" value="1"/>
</dbReference>
<evidence type="ECO:0000256" key="4">
    <source>
        <dbReference type="HAMAP-Rule" id="MF_01474"/>
    </source>
</evidence>
<organism evidence="5 6">
    <name type="scientific">Candidatus Acidianus copahuensis</name>
    <dbReference type="NCBI Taxonomy" id="1160895"/>
    <lineage>
        <taxon>Archaea</taxon>
        <taxon>Thermoproteota</taxon>
        <taxon>Thermoprotei</taxon>
        <taxon>Sulfolobales</taxon>
        <taxon>Sulfolobaceae</taxon>
        <taxon>Acidianus</taxon>
    </lineage>
</organism>
<dbReference type="SUPFAM" id="SSF46785">
    <property type="entry name" value="Winged helix' DNA-binding domain"/>
    <property type="match status" value="1"/>
</dbReference>
<dbReference type="STRING" id="1160895.CM19_05905"/>
<sequence length="152" mass="17325">MITANMVPTNLLIERLSEYIKQNVKEIQPPEWSLLTKTASYKERLPDNAENWWYTRTASLLSRLYKGSLGVEKAKIEYSGSKRRGSIRPRSVKAPGHSTRLIFHQLEKAGLVTKTKKGRVLSPKGRSMLDTISYEIFKELASHNTSLTKYLG</sequence>
<dbReference type="Proteomes" id="UP000024332">
    <property type="component" value="Unassembled WGS sequence"/>
</dbReference>